<dbReference type="SUPFAM" id="SSF82607">
    <property type="entry name" value="YbaB-like"/>
    <property type="match status" value="1"/>
</dbReference>
<reference evidence="3 4" key="1">
    <citation type="submission" date="2020-06" db="EMBL/GenBank/DDBJ databases">
        <title>Actinokineospora xiongansis sp. nov., isolated from soil of Baiyangdian.</title>
        <authorList>
            <person name="Zhang X."/>
        </authorList>
    </citation>
    <scope>NUCLEOTIDE SEQUENCE [LARGE SCALE GENOMIC DNA]</scope>
    <source>
        <strain evidence="3 4">HBU206404</strain>
    </source>
</reference>
<sequence length="173" mass="18802">MTNTDPNRVLSDYEKRVAALLEKAEEAKAQIRNLTGSATSQDGAVTMTVSAAGALVDLSFGAEAEGMPRARLAAMVMATARRAQAQATQRITEIMAPIIGDNSDAMRFLHEQVPPVEVPDEPPPAPPVLRQFNEEEAAEPLRPTPVQQPRPARATDEDEHDYDQGDPFNRGDK</sequence>
<proteinExistence type="predicted"/>
<keyword evidence="4" id="KW-1185">Reference proteome</keyword>
<dbReference type="EMBL" id="JABVED010000006">
    <property type="protein sequence ID" value="MBC6448063.1"/>
    <property type="molecule type" value="Genomic_DNA"/>
</dbReference>
<gene>
    <name evidence="3" type="ORF">GPZ80_12885</name>
</gene>
<evidence type="ECO:0000256" key="1">
    <source>
        <dbReference type="SAM" id="Coils"/>
    </source>
</evidence>
<dbReference type="Proteomes" id="UP000734823">
    <property type="component" value="Unassembled WGS sequence"/>
</dbReference>
<dbReference type="Pfam" id="PF02575">
    <property type="entry name" value="YbaB_DNA_bd"/>
    <property type="match status" value="1"/>
</dbReference>
<name>A0ABR7L5U9_9PSEU</name>
<dbReference type="InterPro" id="IPR036894">
    <property type="entry name" value="YbaB-like_sf"/>
</dbReference>
<evidence type="ECO:0000313" key="3">
    <source>
        <dbReference type="EMBL" id="MBC6448063.1"/>
    </source>
</evidence>
<dbReference type="Gene3D" id="3.30.1310.10">
    <property type="entry name" value="Nucleoid-associated protein YbaB-like domain"/>
    <property type="match status" value="1"/>
</dbReference>
<comment type="caution">
    <text evidence="3">The sequence shown here is derived from an EMBL/GenBank/DDBJ whole genome shotgun (WGS) entry which is preliminary data.</text>
</comment>
<dbReference type="RefSeq" id="WP_187220562.1">
    <property type="nucleotide sequence ID" value="NZ_JABVED010000006.1"/>
</dbReference>
<evidence type="ECO:0000256" key="2">
    <source>
        <dbReference type="SAM" id="MobiDB-lite"/>
    </source>
</evidence>
<protein>
    <submittedName>
        <fullName evidence="3">YbaB/EbfC family nucleoid-associated protein</fullName>
    </submittedName>
</protein>
<evidence type="ECO:0000313" key="4">
    <source>
        <dbReference type="Proteomes" id="UP000734823"/>
    </source>
</evidence>
<feature type="coiled-coil region" evidence="1">
    <location>
        <begin position="10"/>
        <end position="37"/>
    </location>
</feature>
<feature type="region of interest" description="Disordered" evidence="2">
    <location>
        <begin position="115"/>
        <end position="173"/>
    </location>
</feature>
<accession>A0ABR7L5U9</accession>
<dbReference type="InterPro" id="IPR004401">
    <property type="entry name" value="YbaB/EbfC"/>
</dbReference>
<organism evidence="3 4">
    <name type="scientific">Actinokineospora xionganensis</name>
    <dbReference type="NCBI Taxonomy" id="2684470"/>
    <lineage>
        <taxon>Bacteria</taxon>
        <taxon>Bacillati</taxon>
        <taxon>Actinomycetota</taxon>
        <taxon>Actinomycetes</taxon>
        <taxon>Pseudonocardiales</taxon>
        <taxon>Pseudonocardiaceae</taxon>
        <taxon>Actinokineospora</taxon>
    </lineage>
</organism>
<keyword evidence="1" id="KW-0175">Coiled coil</keyword>